<comment type="caution">
    <text evidence="2">The sequence shown here is derived from an EMBL/GenBank/DDBJ whole genome shotgun (WGS) entry which is preliminary data.</text>
</comment>
<feature type="region of interest" description="Disordered" evidence="1">
    <location>
        <begin position="12"/>
        <end position="73"/>
    </location>
</feature>
<name>A0A2J7Z4J3_STRMQ</name>
<dbReference type="EMBL" id="LJIW01000001">
    <property type="protein sequence ID" value="PNG95196.1"/>
    <property type="molecule type" value="Genomic_DNA"/>
</dbReference>
<dbReference type="RefSeq" id="WP_102933645.1">
    <property type="nucleotide sequence ID" value="NZ_LJIW01000001.1"/>
</dbReference>
<evidence type="ECO:0000313" key="2">
    <source>
        <dbReference type="EMBL" id="PNG95196.1"/>
    </source>
</evidence>
<sequence>MSFDRYGAALVAMGTDRTDDVGEGVGADDWAESRRSSMDPAQGARRTVAGGGRHGEGSPPGAEGDQVTAYEVA</sequence>
<keyword evidence="3" id="KW-1185">Reference proteome</keyword>
<dbReference type="Proteomes" id="UP000236520">
    <property type="component" value="Unassembled WGS sequence"/>
</dbReference>
<proteinExistence type="predicted"/>
<protein>
    <submittedName>
        <fullName evidence="2">Uncharacterized protein</fullName>
    </submittedName>
</protein>
<dbReference type="AlphaFoldDB" id="A0A2J7Z4J3"/>
<organism evidence="2 3">
    <name type="scientific">Streptomyces malaysiensis</name>
    <dbReference type="NCBI Taxonomy" id="92644"/>
    <lineage>
        <taxon>Bacteria</taxon>
        <taxon>Bacillati</taxon>
        <taxon>Actinomycetota</taxon>
        <taxon>Actinomycetes</taxon>
        <taxon>Kitasatosporales</taxon>
        <taxon>Streptomycetaceae</taxon>
        <taxon>Streptomyces</taxon>
        <taxon>Streptomyces violaceusniger group</taxon>
    </lineage>
</organism>
<evidence type="ECO:0000256" key="1">
    <source>
        <dbReference type="SAM" id="MobiDB-lite"/>
    </source>
</evidence>
<evidence type="ECO:0000313" key="3">
    <source>
        <dbReference type="Proteomes" id="UP000236520"/>
    </source>
</evidence>
<reference evidence="2 3" key="1">
    <citation type="submission" date="2015-09" db="EMBL/GenBank/DDBJ databases">
        <title>Genome sequence, genome mining and natural product profiling of a biocontrol bacterium Streptomyces malaysiensis F913.</title>
        <authorList>
            <person name="Xu Y."/>
            <person name="Wei J."/>
            <person name="Xie J."/>
            <person name="Li T."/>
            <person name="Zhou Z."/>
        </authorList>
    </citation>
    <scope>NUCLEOTIDE SEQUENCE [LARGE SCALE GENOMIC DNA]</scope>
    <source>
        <strain evidence="2 3">F913</strain>
    </source>
</reference>
<accession>A0A2J7Z4J3</accession>
<gene>
    <name evidence="2" type="ORF">SMF913_11221</name>
</gene>